<dbReference type="PANTHER" id="PTHR43745:SF2">
    <property type="entry name" value="NITROREDUCTASE MJ1384-RELATED"/>
    <property type="match status" value="1"/>
</dbReference>
<dbReference type="SUPFAM" id="SSF48452">
    <property type="entry name" value="TPR-like"/>
    <property type="match status" value="2"/>
</dbReference>
<sequence>MASSGTQSASAGKRSISKDQDVRAWYPAACERAQQMLQARNWDHARQLFEAIDARLPPAHAFERAVVLERIGQCLLGASRFDAAMPQLHAALTLAQRLAPARAVGRLVYMLHAALGDGFRASGDIEQARQSYEAALAAARNAGDAGFVAQAWHRLGKFDASLQRDAEASLSYAQAASAFRALGDFARAAQVLGEKGACLARAARPAEAIACYREALDLDARAVPSRRQLQHSCALARLLVGSAPAADIRRLVQHALDATAALDPDAPEIWHAFGVLADVAGIQADAASDAATASALRAEYLLFHGLHLRVPQLFATLASLGEGKSFGAAVVLGRLGHSLRLAHRLEQSVRFLEQALATLAQAPEAASRMGLAAMLQRDLGDALLALDRPAAACHAYEAGLAACTATQDLAGQAALRDRLADAARRAGATVAAAAAAVPAPGPMPESAGFRLTMIDETAVSYVFDSGLLIDGVPESRQTIWTPAGGANVGALCPTLVPFARSWADGDSTTRFALRCEEPAFESQPGCVLMRATRREVAVAGAVAVLASLLRAMDGEHTVAQLLDRLPPPERCVGDALLRALADAGVIDLSGRAAGRLLHTLTKKGVLPGGGLDRDAVLHLATDGGHRAYAGAPRTTLGRSIPAELEAFHAITRERRSQRAYTGLPVARQPFDALLQIACGATGILNGASRDATLRAYPSSGGLYAVEIYPVILNVEGLPPAIYHLCPDEGELECVRPLPRERLIEAMLPAEREMISGCAALICLTGYFPRHERKYGEGGYRMLVAESGHLSQNLILAATALGLSARPFGGVFDALLNEVLGMDPSQEQFLLAVVLGHAMPQPSS</sequence>
<dbReference type="SMART" id="SM00028">
    <property type="entry name" value="TPR"/>
    <property type="match status" value="5"/>
</dbReference>
<gene>
    <name evidence="2" type="ORF">CNECB9_4260017</name>
</gene>
<feature type="domain" description="Nitroreductase" evidence="1">
    <location>
        <begin position="652"/>
        <end position="836"/>
    </location>
</feature>
<protein>
    <recommendedName>
        <fullName evidence="1">Nitroreductase domain-containing protein</fullName>
    </recommendedName>
</protein>
<dbReference type="Pfam" id="PF00881">
    <property type="entry name" value="Nitroreductase"/>
    <property type="match status" value="1"/>
</dbReference>
<organism evidence="2">
    <name type="scientific">Cupriavidus necator</name>
    <name type="common">Alcaligenes eutrophus</name>
    <name type="synonym">Ralstonia eutropha</name>
    <dbReference type="NCBI Taxonomy" id="106590"/>
    <lineage>
        <taxon>Bacteria</taxon>
        <taxon>Pseudomonadati</taxon>
        <taxon>Pseudomonadota</taxon>
        <taxon>Betaproteobacteria</taxon>
        <taxon>Burkholderiales</taxon>
        <taxon>Burkholderiaceae</taxon>
        <taxon>Cupriavidus</taxon>
    </lineage>
</organism>
<dbReference type="GO" id="GO:0016491">
    <property type="term" value="F:oxidoreductase activity"/>
    <property type="evidence" value="ECO:0007669"/>
    <property type="project" value="InterPro"/>
</dbReference>
<dbReference type="SUPFAM" id="SSF55469">
    <property type="entry name" value="FMN-dependent nitroreductase-like"/>
    <property type="match status" value="1"/>
</dbReference>
<dbReference type="InterPro" id="IPR000415">
    <property type="entry name" value="Nitroreductase-like"/>
</dbReference>
<dbReference type="EMBL" id="FMSH01000364">
    <property type="protein sequence ID" value="SCU83835.1"/>
    <property type="molecule type" value="Genomic_DNA"/>
</dbReference>
<dbReference type="Gene3D" id="1.25.40.10">
    <property type="entry name" value="Tetratricopeptide repeat domain"/>
    <property type="match status" value="2"/>
</dbReference>
<reference evidence="2" key="1">
    <citation type="submission" date="2016-09" db="EMBL/GenBank/DDBJ databases">
        <authorList>
            <person name="Capua I."/>
            <person name="De Benedictis P."/>
            <person name="Joannis T."/>
            <person name="Lombin L.H."/>
            <person name="Cattoli G."/>
        </authorList>
    </citation>
    <scope>NUCLEOTIDE SEQUENCE</scope>
    <source>
        <strain evidence="2">B9</strain>
    </source>
</reference>
<dbReference type="Gene3D" id="3.40.109.10">
    <property type="entry name" value="NADH Oxidase"/>
    <property type="match status" value="1"/>
</dbReference>
<dbReference type="InterPro" id="IPR019734">
    <property type="entry name" value="TPR_rpt"/>
</dbReference>
<proteinExistence type="predicted"/>
<dbReference type="PANTHER" id="PTHR43745">
    <property type="entry name" value="NITROREDUCTASE MJ1384-RELATED"/>
    <property type="match status" value="1"/>
</dbReference>
<dbReference type="InterPro" id="IPR020051">
    <property type="entry name" value="SagB-type_dehydrogenase"/>
</dbReference>
<dbReference type="RefSeq" id="WP_340527646.1">
    <property type="nucleotide sequence ID" value="NZ_FMSH01000364.1"/>
</dbReference>
<evidence type="ECO:0000313" key="2">
    <source>
        <dbReference type="EMBL" id="SCU83835.1"/>
    </source>
</evidence>
<dbReference type="AlphaFoldDB" id="A0A1K0JJB5"/>
<dbReference type="NCBIfam" id="TIGR03605">
    <property type="entry name" value="antibiot_sagB"/>
    <property type="match status" value="1"/>
</dbReference>
<dbReference type="InterPro" id="IPR029479">
    <property type="entry name" value="Nitroreductase"/>
</dbReference>
<evidence type="ECO:0000259" key="1">
    <source>
        <dbReference type="Pfam" id="PF00881"/>
    </source>
</evidence>
<dbReference type="InterPro" id="IPR052544">
    <property type="entry name" value="Bacteriocin_Proc_Enz"/>
</dbReference>
<accession>A0A1K0JJB5</accession>
<name>A0A1K0JJB5_CUPNE</name>
<dbReference type="CDD" id="cd02142">
    <property type="entry name" value="McbC_SagB-like_oxidoreductase"/>
    <property type="match status" value="1"/>
</dbReference>
<dbReference type="InterPro" id="IPR011990">
    <property type="entry name" value="TPR-like_helical_dom_sf"/>
</dbReference>